<dbReference type="EMBL" id="AP026867">
    <property type="protein sequence ID" value="BDS13080.1"/>
    <property type="molecule type" value="Genomic_DNA"/>
</dbReference>
<accession>A0A915YHD2</accession>
<reference evidence="1" key="1">
    <citation type="submission" date="2022-09" db="EMBL/GenBank/DDBJ databases">
        <title>Aureispira anguillicida sp. nov., isolated from Leptocephalus of Japanese eel Anguilla japonica.</title>
        <authorList>
            <person name="Yuasa K."/>
            <person name="Mekata T."/>
            <person name="Ikunari K."/>
        </authorList>
    </citation>
    <scope>NUCLEOTIDE SEQUENCE</scope>
    <source>
        <strain evidence="1">EL160426</strain>
    </source>
</reference>
<dbReference type="Proteomes" id="UP001060919">
    <property type="component" value="Chromosome"/>
</dbReference>
<keyword evidence="2" id="KW-1185">Reference proteome</keyword>
<evidence type="ECO:0000313" key="2">
    <source>
        <dbReference type="Proteomes" id="UP001060919"/>
    </source>
</evidence>
<sequence length="162" mass="19538">MNLIFKEKEKGKANCFIEKIWQSLDVEWKDLYLYANAYKKQFGNYWEGTETKNLAPKKHTIRRDRKDRWQVGSLIHFIINPYNENRFQFAPILLVTAVQTIKIRNIFDDQNGVSIDGRELSKEEIEELAINDGFDTVEDFWNYFIWKDMEGKIIHWTKDFKY</sequence>
<dbReference type="RefSeq" id="WP_264788391.1">
    <property type="nucleotide sequence ID" value="NZ_AP026867.1"/>
</dbReference>
<organism evidence="1 2">
    <name type="scientific">Aureispira anguillae</name>
    <dbReference type="NCBI Taxonomy" id="2864201"/>
    <lineage>
        <taxon>Bacteria</taxon>
        <taxon>Pseudomonadati</taxon>
        <taxon>Bacteroidota</taxon>
        <taxon>Saprospiria</taxon>
        <taxon>Saprospirales</taxon>
        <taxon>Saprospiraceae</taxon>
        <taxon>Aureispira</taxon>
    </lineage>
</organism>
<dbReference type="AlphaFoldDB" id="A0A915YHD2"/>
<protein>
    <submittedName>
        <fullName evidence="1">Uncharacterized protein</fullName>
    </submittedName>
</protein>
<name>A0A915YHD2_9BACT</name>
<proteinExistence type="predicted"/>
<gene>
    <name evidence="1" type="ORF">AsAng_0038080</name>
</gene>
<evidence type="ECO:0000313" key="1">
    <source>
        <dbReference type="EMBL" id="BDS13080.1"/>
    </source>
</evidence>
<dbReference type="KEGG" id="aup:AsAng_0038080"/>